<dbReference type="PANTHER" id="PTHR42829">
    <property type="entry name" value="NADH-UBIQUINONE OXIDOREDUCTASE CHAIN 5"/>
    <property type="match status" value="1"/>
</dbReference>
<keyword evidence="6 8" id="KW-0472">Membrane</keyword>
<dbReference type="PANTHER" id="PTHR42829:SF2">
    <property type="entry name" value="NADH-UBIQUINONE OXIDOREDUCTASE CHAIN 5"/>
    <property type="match status" value="1"/>
</dbReference>
<feature type="transmembrane region" description="Helical" evidence="8">
    <location>
        <begin position="531"/>
        <end position="550"/>
    </location>
</feature>
<evidence type="ECO:0000256" key="2">
    <source>
        <dbReference type="ARBA" id="ARBA00012944"/>
    </source>
</evidence>
<comment type="catalytic activity">
    <reaction evidence="7 8">
        <text>a ubiquinone + NADH + 5 H(+)(in) = a ubiquinol + NAD(+) + 4 H(+)(out)</text>
        <dbReference type="Rhea" id="RHEA:29091"/>
        <dbReference type="Rhea" id="RHEA-COMP:9565"/>
        <dbReference type="Rhea" id="RHEA-COMP:9566"/>
        <dbReference type="ChEBI" id="CHEBI:15378"/>
        <dbReference type="ChEBI" id="CHEBI:16389"/>
        <dbReference type="ChEBI" id="CHEBI:17976"/>
        <dbReference type="ChEBI" id="CHEBI:57540"/>
        <dbReference type="ChEBI" id="CHEBI:57945"/>
        <dbReference type="EC" id="7.1.1.2"/>
    </reaction>
</comment>
<dbReference type="InterPro" id="IPR001750">
    <property type="entry name" value="ND/Mrp_TM"/>
</dbReference>
<reference evidence="12" key="1">
    <citation type="journal article" date="2004" name="Mol. Biol. Evol.">
        <title>Molecular phylogeny of euthyneura (mollusca: gastropoda).</title>
        <authorList>
            <person name="Grande C."/>
            <person name="Templado J."/>
            <person name="Cervera J.L."/>
            <person name="Zardoya R."/>
        </authorList>
    </citation>
    <scope>NUCLEOTIDE SEQUENCE</scope>
</reference>
<reference evidence="12" key="2">
    <citation type="journal article" date="2004" name="Mol. Phylogenet. Evol.">
        <title>Phylogenetic relationships among Opisthobranchia (Mollusca: Gastropoda) based on mitochondrial cox 1, trnV, and rrnL genes.</title>
        <authorList>
            <person name="Grande C."/>
            <person name="Templado J."/>
            <person name="Cervera J.L."/>
            <person name="Zardoya R."/>
        </authorList>
    </citation>
    <scope>NUCLEOTIDE SEQUENCE</scope>
</reference>
<accession>B3DFE8</accession>
<dbReference type="GO" id="GO:0008137">
    <property type="term" value="F:NADH dehydrogenase (ubiquinone) activity"/>
    <property type="evidence" value="ECO:0007669"/>
    <property type="project" value="UniProtKB-EC"/>
</dbReference>
<feature type="chain" id="PRO_5002785758" description="NADH-ubiquinone oxidoreductase chain 5" evidence="9">
    <location>
        <begin position="19"/>
        <end position="551"/>
    </location>
</feature>
<feature type="transmembrane region" description="Helical" evidence="8">
    <location>
        <begin position="167"/>
        <end position="189"/>
    </location>
</feature>
<name>B3DFE8_9EUPU</name>
<feature type="domain" description="NADH-Ubiquinone oxidoreductase (complex I) chain 5 N-terminal" evidence="11">
    <location>
        <begin position="34"/>
        <end position="79"/>
    </location>
</feature>
<reference evidence="12" key="3">
    <citation type="journal article" date="2008" name="BMC Evol. Biol.">
        <title>Evolution of gastropod mitochondrial genome arrangements.</title>
        <authorList>
            <person name="Grande C."/>
            <person name="Templado J."/>
            <person name="Zardoya R."/>
        </authorList>
    </citation>
    <scope>NUCLEOTIDE SEQUENCE</scope>
</reference>
<feature type="domain" description="NADH:quinone oxidoreductase/Mrp antiporter transmembrane" evidence="10">
    <location>
        <begin position="96"/>
        <end position="369"/>
    </location>
</feature>
<evidence type="ECO:0000256" key="3">
    <source>
        <dbReference type="ARBA" id="ARBA00021096"/>
    </source>
</evidence>
<keyword evidence="8" id="KW-0830">Ubiquinone</keyword>
<feature type="transmembrane region" description="Helical" evidence="8">
    <location>
        <begin position="232"/>
        <end position="250"/>
    </location>
</feature>
<feature type="transmembrane region" description="Helical" evidence="8">
    <location>
        <begin position="46"/>
        <end position="67"/>
    </location>
</feature>
<dbReference type="PRINTS" id="PR01434">
    <property type="entry name" value="NADHDHGNASE5"/>
</dbReference>
<comment type="subcellular location">
    <subcellularLocation>
        <location evidence="1">Membrane</location>
        <topology evidence="1">Multi-pass membrane protein</topology>
    </subcellularLocation>
</comment>
<keyword evidence="4 8" id="KW-0812">Transmembrane</keyword>
<feature type="transmembrane region" description="Helical" evidence="8">
    <location>
        <begin position="141"/>
        <end position="161"/>
    </location>
</feature>
<dbReference type="GO" id="GO:0016020">
    <property type="term" value="C:membrane"/>
    <property type="evidence" value="ECO:0007669"/>
    <property type="project" value="UniProtKB-SubCell"/>
</dbReference>
<keyword evidence="8" id="KW-0520">NAD</keyword>
<evidence type="ECO:0000259" key="11">
    <source>
        <dbReference type="Pfam" id="PF00662"/>
    </source>
</evidence>
<proteinExistence type="inferred from homology"/>
<evidence type="ECO:0000256" key="7">
    <source>
        <dbReference type="ARBA" id="ARBA00049551"/>
    </source>
</evidence>
<feature type="transmembrane region" description="Helical" evidence="8">
    <location>
        <begin position="404"/>
        <end position="429"/>
    </location>
</feature>
<feature type="transmembrane region" description="Helical" evidence="8">
    <location>
        <begin position="201"/>
        <end position="220"/>
    </location>
</feature>
<feature type="transmembrane region" description="Helical" evidence="8">
    <location>
        <begin position="322"/>
        <end position="342"/>
    </location>
</feature>
<keyword evidence="8 12" id="KW-0496">Mitochondrion</keyword>
<dbReference type="Pfam" id="PF00361">
    <property type="entry name" value="Proton_antipo_M"/>
    <property type="match status" value="1"/>
</dbReference>
<dbReference type="InterPro" id="IPR001516">
    <property type="entry name" value="Proton_antipo_N"/>
</dbReference>
<keyword evidence="8" id="KW-0813">Transport</keyword>
<dbReference type="GO" id="GO:0042773">
    <property type="term" value="P:ATP synthesis coupled electron transport"/>
    <property type="evidence" value="ECO:0007669"/>
    <property type="project" value="InterPro"/>
</dbReference>
<evidence type="ECO:0000256" key="8">
    <source>
        <dbReference type="RuleBase" id="RU003404"/>
    </source>
</evidence>
<evidence type="ECO:0000256" key="4">
    <source>
        <dbReference type="ARBA" id="ARBA00022692"/>
    </source>
</evidence>
<dbReference type="GO" id="GO:0003954">
    <property type="term" value="F:NADH dehydrogenase activity"/>
    <property type="evidence" value="ECO:0007669"/>
    <property type="project" value="TreeGrafter"/>
</dbReference>
<dbReference type="AlphaFoldDB" id="B3DFE8"/>
<evidence type="ECO:0000259" key="10">
    <source>
        <dbReference type="Pfam" id="PF00361"/>
    </source>
</evidence>
<comment type="function">
    <text evidence="8">Core subunit of the mitochondrial membrane respiratory chain NADH dehydrogenase (Complex I) which catalyzes electron transfer from NADH through the respiratory chain, using ubiquinone as an electron acceptor. Essential for the catalytic activity and assembly of complex I.</text>
</comment>
<geneLocation type="mitochondrion" evidence="12"/>
<organism evidence="12">
    <name type="scientific">Myosotella myosotis</name>
    <name type="common">mouse ear snail</name>
    <dbReference type="NCBI Taxonomy" id="252580"/>
    <lineage>
        <taxon>Eukaryota</taxon>
        <taxon>Metazoa</taxon>
        <taxon>Spiralia</taxon>
        <taxon>Lophotrochozoa</taxon>
        <taxon>Mollusca</taxon>
        <taxon>Gastropoda</taxon>
        <taxon>Heterobranchia</taxon>
        <taxon>Euthyneura</taxon>
        <taxon>Panpulmonata</taxon>
        <taxon>Eupulmonata</taxon>
        <taxon>Ellobiida</taxon>
        <taxon>Ellobioidea</taxon>
        <taxon>Ellobiidae</taxon>
        <taxon>Myosotella</taxon>
    </lineage>
</organism>
<feature type="transmembrane region" description="Helical" evidence="8">
    <location>
        <begin position="289"/>
        <end position="310"/>
    </location>
</feature>
<evidence type="ECO:0000256" key="9">
    <source>
        <dbReference type="SAM" id="SignalP"/>
    </source>
</evidence>
<evidence type="ECO:0000256" key="5">
    <source>
        <dbReference type="ARBA" id="ARBA00022989"/>
    </source>
</evidence>
<evidence type="ECO:0000313" key="12">
    <source>
        <dbReference type="EMBL" id="ACE62835.1"/>
    </source>
</evidence>
<gene>
    <name evidence="12" type="primary">nad5</name>
</gene>
<dbReference type="EMBL" id="AY345053">
    <property type="protein sequence ID" value="ACE62835.1"/>
    <property type="molecule type" value="Genomic_DNA"/>
</dbReference>
<comment type="similarity">
    <text evidence="8">Belongs to the complex I subunit 5 family.</text>
</comment>
<feature type="transmembrane region" description="Helical" evidence="8">
    <location>
        <begin position="257"/>
        <end position="277"/>
    </location>
</feature>
<keyword evidence="9" id="KW-0732">Signal</keyword>
<feature type="signal peptide" evidence="9">
    <location>
        <begin position="1"/>
        <end position="18"/>
    </location>
</feature>
<protein>
    <recommendedName>
        <fullName evidence="3 8">NADH-ubiquinone oxidoreductase chain 5</fullName>
        <ecNumber evidence="2 8">7.1.1.2</ecNumber>
    </recommendedName>
</protein>
<evidence type="ECO:0000256" key="6">
    <source>
        <dbReference type="ARBA" id="ARBA00023136"/>
    </source>
</evidence>
<keyword evidence="5 8" id="KW-1133">Transmembrane helix</keyword>
<dbReference type="InterPro" id="IPR003945">
    <property type="entry name" value="NU5C-like"/>
</dbReference>
<dbReference type="Pfam" id="PF00662">
    <property type="entry name" value="Proton_antipo_N"/>
    <property type="match status" value="1"/>
</dbReference>
<dbReference type="GO" id="GO:0015990">
    <property type="term" value="P:electron transport coupled proton transport"/>
    <property type="evidence" value="ECO:0007669"/>
    <property type="project" value="TreeGrafter"/>
</dbReference>
<sequence length="551" mass="59045">MLGLLSILSLSLFLYLLSYDGSSYVLEYSLLSSSSTLFTFSAQVDWVSVSFGCVISIISACVFSFACAYMSEDTTFMRFINILLGFVISMLFLVYSASLFSLLLGWDGLGITSFALIIYYQSGESCSAGFHTLMVNRIGDSLMVVSVFSFLGSGLFGYTFLSPAQATLGWLISAACMTKSAHYPFSSWLPAAMAAPTPVSALVHSSTLVTAGIFVMVRLWGTMQLSTTVSEMLLFCGAITCLLGGSAAVFENDVKKLVALSTLSQLGVMGFCLGLGLPSLALFHLYTHALFKSLLFLIVGVFLMMAFGVQDLRLLGGLALKAPVVMVPFMVSSLCLAGAPFMSGFYSKHLILEGAARSGISAFALLVFFVAVGLTGVYVARLLLILSTGRPMVALACESRSAAVLLPLIVLSALSVAAGGVLSVVNPYFIEFTFIPSYFSTAASTLVLVALGIWSLSSVKSLTHKMTWVLGTMFFVTPTVTRSPMLLTGLGKSLLVLESGWLEPAVLSRQLFLRSFTYMSDTMSWPKVGGAIYRSISVLMVVFLFGYLVVV</sequence>
<feature type="transmembrane region" description="Helical" evidence="8">
    <location>
        <begin position="435"/>
        <end position="456"/>
    </location>
</feature>
<feature type="transmembrane region" description="Helical" evidence="8">
    <location>
        <begin position="79"/>
        <end position="97"/>
    </location>
</feature>
<feature type="transmembrane region" description="Helical" evidence="8">
    <location>
        <begin position="362"/>
        <end position="384"/>
    </location>
</feature>
<dbReference type="EC" id="7.1.1.2" evidence="2 8"/>
<evidence type="ECO:0000256" key="1">
    <source>
        <dbReference type="ARBA" id="ARBA00004141"/>
    </source>
</evidence>